<dbReference type="RefSeq" id="WP_084286818.1">
    <property type="nucleotide sequence ID" value="NZ_FWYB01000001.1"/>
</dbReference>
<accession>A0A1W2A0B7</accession>
<evidence type="ECO:0000256" key="1">
    <source>
        <dbReference type="SAM" id="SignalP"/>
    </source>
</evidence>
<keyword evidence="1" id="KW-0732">Signal</keyword>
<evidence type="ECO:0000313" key="2">
    <source>
        <dbReference type="EMBL" id="SMC54179.1"/>
    </source>
</evidence>
<dbReference type="Proteomes" id="UP000192678">
    <property type="component" value="Unassembled WGS sequence"/>
</dbReference>
<feature type="signal peptide" evidence="1">
    <location>
        <begin position="1"/>
        <end position="19"/>
    </location>
</feature>
<sequence length="372" mass="42281">MKRSLLTLSISILTLSLLAQEKEKMQTNDLKIAEQLKSGNSKDVLFSFFQLGLKGLTSDNKSLTFNSTLFALKLKSNPKLLKDNLLTKENFSRNLQFNIKLNLDSSYKFKGLTGGITYAIVNQRDHQLAVFTSGHLQKKIKIDSLHTEYFQRLKEASAKLLLTKDIPVEKKKEQLAAFNYSIDYMERTGLTDSIPDFILNTFEDKGKKLALQHEELIKMRKEAYSMIDKGWLWTISANGTTDHLNQFKSGALSTVILKGNNPELDIRSTFSYVDTLVITKISQVKLSSAAGLNFALLKSETGNLIEFKPYLAYELILKNPIANEEKSVFFANADLRIRITQNLWLPFTLKYDLEKNNFLGFLNVSLNLNPLK</sequence>
<keyword evidence="3" id="KW-1185">Reference proteome</keyword>
<dbReference type="STRING" id="475255.SAMN04488101_101224"/>
<evidence type="ECO:0000313" key="3">
    <source>
        <dbReference type="Proteomes" id="UP000192678"/>
    </source>
</evidence>
<reference evidence="2 3" key="1">
    <citation type="submission" date="2017-04" db="EMBL/GenBank/DDBJ databases">
        <authorList>
            <person name="Afonso C.L."/>
            <person name="Miller P.J."/>
            <person name="Scott M.A."/>
            <person name="Spackman E."/>
            <person name="Goraichik I."/>
            <person name="Dimitrov K.M."/>
            <person name="Suarez D.L."/>
            <person name="Swayne D.E."/>
        </authorList>
    </citation>
    <scope>NUCLEOTIDE SEQUENCE [LARGE SCALE GENOMIC DNA]</scope>
    <source>
        <strain evidence="2 3">DSM 19625</strain>
    </source>
</reference>
<name>A0A1W2A0B7_9SPHI</name>
<dbReference type="AlphaFoldDB" id="A0A1W2A0B7"/>
<dbReference type="OrthoDB" id="1326180at2"/>
<organism evidence="2 3">
    <name type="scientific">Pedobacter nyackensis</name>
    <dbReference type="NCBI Taxonomy" id="475255"/>
    <lineage>
        <taxon>Bacteria</taxon>
        <taxon>Pseudomonadati</taxon>
        <taxon>Bacteroidota</taxon>
        <taxon>Sphingobacteriia</taxon>
        <taxon>Sphingobacteriales</taxon>
        <taxon>Sphingobacteriaceae</taxon>
        <taxon>Pedobacter</taxon>
    </lineage>
</organism>
<feature type="chain" id="PRO_5012099658" evidence="1">
    <location>
        <begin position="20"/>
        <end position="372"/>
    </location>
</feature>
<protein>
    <submittedName>
        <fullName evidence="2">Uncharacterized protein</fullName>
    </submittedName>
</protein>
<dbReference type="EMBL" id="FWYB01000001">
    <property type="protein sequence ID" value="SMC54179.1"/>
    <property type="molecule type" value="Genomic_DNA"/>
</dbReference>
<proteinExistence type="predicted"/>
<gene>
    <name evidence="2" type="ORF">SAMN04488101_101224</name>
</gene>